<evidence type="ECO:0000313" key="2">
    <source>
        <dbReference type="EMBL" id="RPD61325.1"/>
    </source>
</evidence>
<protein>
    <submittedName>
        <fullName evidence="2">Uncharacterized protein</fullName>
    </submittedName>
</protein>
<gene>
    <name evidence="2" type="ORF">L227DRAFT_610359</name>
</gene>
<feature type="region of interest" description="Disordered" evidence="1">
    <location>
        <begin position="309"/>
        <end position="348"/>
    </location>
</feature>
<dbReference type="EMBL" id="ML122262">
    <property type="protein sequence ID" value="RPD61325.1"/>
    <property type="molecule type" value="Genomic_DNA"/>
</dbReference>
<dbReference type="AlphaFoldDB" id="A0A5C2SBX3"/>
<evidence type="ECO:0000313" key="3">
    <source>
        <dbReference type="Proteomes" id="UP000313359"/>
    </source>
</evidence>
<name>A0A5C2SBX3_9APHY</name>
<dbReference type="Proteomes" id="UP000313359">
    <property type="component" value="Unassembled WGS sequence"/>
</dbReference>
<proteinExistence type="predicted"/>
<dbReference type="OrthoDB" id="2756776at2759"/>
<keyword evidence="3" id="KW-1185">Reference proteome</keyword>
<feature type="compositionally biased region" description="Polar residues" evidence="1">
    <location>
        <begin position="311"/>
        <end position="327"/>
    </location>
</feature>
<sequence length="408" mass="44170">MEFVSGIAPNIQFPDSPQQIVKQQFYGAHAKAGTQYAFEPFDSDVDLAFQAFSKDFVPHFSSNETMIPSLISTTGTQSTYSDASTLSPITPGSSRAISFHEEFLRHPGEASDSFAPNATSFIPPPNGRRWVGDPEASHMSVSGYPDAHPSTPSLGPRFPACGYLPWQQFSIAAARPYCARSFVSGATPSALTRPPSSGPLPSDNMAFALTDRYIGQAPMSTPMYWTTSTPKQSVGIPQGLAASRRSSDEGTVNPAFLHLAPPAYRSPGMCFHGQEQPQLQHSYACAATAGALGPGIGMQVTPSSACMYDPSQHTSTSSATPMSTNLDQPVKCDNYSTAPSTDVPKRPEKKYACPHCDDAFARPFNRDVHNVEGYTRQHELNKHYKEKHPGVEPYKWKNVTAKCGHPGE</sequence>
<organism evidence="2 3">
    <name type="scientific">Lentinus tigrinus ALCF2SS1-6</name>
    <dbReference type="NCBI Taxonomy" id="1328759"/>
    <lineage>
        <taxon>Eukaryota</taxon>
        <taxon>Fungi</taxon>
        <taxon>Dikarya</taxon>
        <taxon>Basidiomycota</taxon>
        <taxon>Agaricomycotina</taxon>
        <taxon>Agaricomycetes</taxon>
        <taxon>Polyporales</taxon>
        <taxon>Polyporaceae</taxon>
        <taxon>Lentinus</taxon>
    </lineage>
</organism>
<evidence type="ECO:0000256" key="1">
    <source>
        <dbReference type="SAM" id="MobiDB-lite"/>
    </source>
</evidence>
<reference evidence="2" key="1">
    <citation type="journal article" date="2018" name="Genome Biol. Evol.">
        <title>Genomics and development of Lentinus tigrinus, a white-rot wood-decaying mushroom with dimorphic fruiting bodies.</title>
        <authorList>
            <person name="Wu B."/>
            <person name="Xu Z."/>
            <person name="Knudson A."/>
            <person name="Carlson A."/>
            <person name="Chen N."/>
            <person name="Kovaka S."/>
            <person name="LaButti K."/>
            <person name="Lipzen A."/>
            <person name="Pennachio C."/>
            <person name="Riley R."/>
            <person name="Schakwitz W."/>
            <person name="Umezawa K."/>
            <person name="Ohm R.A."/>
            <person name="Grigoriev I.V."/>
            <person name="Nagy L.G."/>
            <person name="Gibbons J."/>
            <person name="Hibbett D."/>
        </authorList>
    </citation>
    <scope>NUCLEOTIDE SEQUENCE [LARGE SCALE GENOMIC DNA]</scope>
    <source>
        <strain evidence="2">ALCF2SS1-6</strain>
    </source>
</reference>
<accession>A0A5C2SBX3</accession>